<feature type="transmembrane region" description="Helical" evidence="1">
    <location>
        <begin position="321"/>
        <end position="340"/>
    </location>
</feature>
<dbReference type="InParanoid" id="A0A5Q0BBU9"/>
<dbReference type="OrthoDB" id="1814621at2"/>
<reference evidence="2 3" key="1">
    <citation type="submission" date="2019-09" db="EMBL/GenBank/DDBJ databases">
        <title>Ecophysiology of the spiral-shaped methanotroph Methylospira mobilis as revealed by the complete genome sequence.</title>
        <authorList>
            <person name="Oshkin I.Y."/>
            <person name="Dedysh S.N."/>
            <person name="Miroshnikov K."/>
            <person name="Danilova O.V."/>
            <person name="Hakobyan A."/>
            <person name="Liesack W."/>
        </authorList>
    </citation>
    <scope>NUCLEOTIDE SEQUENCE [LARGE SCALE GENOMIC DNA]</scope>
    <source>
        <strain evidence="2 3">Shm1</strain>
    </source>
</reference>
<proteinExistence type="predicted"/>
<dbReference type="EMBL" id="CP044205">
    <property type="protein sequence ID" value="QFY41423.1"/>
    <property type="molecule type" value="Genomic_DNA"/>
</dbReference>
<feature type="transmembrane region" description="Helical" evidence="1">
    <location>
        <begin position="12"/>
        <end position="34"/>
    </location>
</feature>
<dbReference type="RefSeq" id="WP_153247403.1">
    <property type="nucleotide sequence ID" value="NZ_CP044205.1"/>
</dbReference>
<feature type="transmembrane region" description="Helical" evidence="1">
    <location>
        <begin position="120"/>
        <end position="141"/>
    </location>
</feature>
<evidence type="ECO:0000256" key="1">
    <source>
        <dbReference type="SAM" id="Phobius"/>
    </source>
</evidence>
<sequence length="840" mass="92087">MKPQKPTKKQGILIGVALITGLGLTLIGLESLTWSESVLWEDSRSWGGFLGFLAVAAIVIGLLAQQLKLTAGLAVLMAATLLALLAGAIGSLLVAAWFAGACSMVGYWCLGKLRVKDRTFLDCFLAGAGIYGSAVGILAHFPVNYPGVYAVALTLPFLAGWRTVVDEGGRLLQLVDRDSRNRAETEFKWLDVAIGVVALVYFVFAMMPEVGYDALVTHLFVPAHMALRHQWGFDVTTYVWAVVPMLGDWIFSMGYMLGGETAARFINVGFIFVLGWLVRDCVQWAGGSLVGARWAVLVFLSTPLTFTVGCSLYIESIWASFVVAGCLAVLRACSSSPSFGKPGRNELLLSGLLLGCGAAVKAITFTVLPGIMLLLIWRFRTWFKTVGLQSLAGGIGLFLATGGIPYATAWWLTGSPVFPLFNRIFKSPYFGSSENFTNSNYNGGLTWDVLYRVTFDTVKYLEAYAGASGFQWLLLFIPALITLFLYRRIRGGAMFLVAVIAIAVLFHWQSYLRYAFPSWVILTAVIGVGLGTVITTQGHLSKLCCFSLVITVMLNLLFINVGRQTPRDFPLLSMFQSYKDNYLQTRLPIRNAVELVNRLNVERTPVAVFAEPLTAGLSGDALYPNWYNIPFLQEVNSIHDEKDIAAVFKKHGVNFIILDENWSGGSCGPKSERQALIEKASEPVAMYDYVSVRKIKDGNRHVVSRSMRLVVDQETDADTWYPLWTTGVPGNANLVTVKFAKTGTQFRYDKWGCPAVIIEPGASCAGMDRRVDITVDHIDTQWKMAINCNGAVSAADTASNKIDMKDQLGVNGITSTLEGKYPLAKLFPGKLEETQPARKE</sequence>
<feature type="transmembrane region" description="Helical" evidence="1">
    <location>
        <begin position="469"/>
        <end position="486"/>
    </location>
</feature>
<accession>A0A5Q0BBU9</accession>
<feature type="transmembrane region" description="Helical" evidence="1">
    <location>
        <begin position="71"/>
        <end position="89"/>
    </location>
</feature>
<feature type="transmembrane region" description="Helical" evidence="1">
    <location>
        <begin position="292"/>
        <end position="314"/>
    </location>
</feature>
<gene>
    <name evidence="2" type="ORF">F6R98_01290</name>
</gene>
<evidence type="ECO:0000313" key="2">
    <source>
        <dbReference type="EMBL" id="QFY41423.1"/>
    </source>
</evidence>
<feature type="transmembrane region" description="Helical" evidence="1">
    <location>
        <begin position="46"/>
        <end position="64"/>
    </location>
</feature>
<keyword evidence="1" id="KW-1133">Transmembrane helix</keyword>
<feature type="transmembrane region" description="Helical" evidence="1">
    <location>
        <begin position="352"/>
        <end position="379"/>
    </location>
</feature>
<keyword evidence="3" id="KW-1185">Reference proteome</keyword>
<feature type="transmembrane region" description="Helical" evidence="1">
    <location>
        <begin position="516"/>
        <end position="536"/>
    </location>
</feature>
<feature type="transmembrane region" description="Helical" evidence="1">
    <location>
        <begin position="238"/>
        <end position="258"/>
    </location>
</feature>
<dbReference type="KEGG" id="mmob:F6R98_01290"/>
<feature type="transmembrane region" description="Helical" evidence="1">
    <location>
        <begin position="493"/>
        <end position="510"/>
    </location>
</feature>
<protein>
    <submittedName>
        <fullName evidence="2">Uncharacterized protein</fullName>
    </submittedName>
</protein>
<feature type="transmembrane region" description="Helical" evidence="1">
    <location>
        <begin position="147"/>
        <end position="165"/>
    </location>
</feature>
<feature type="transmembrane region" description="Helical" evidence="1">
    <location>
        <begin position="543"/>
        <end position="562"/>
    </location>
</feature>
<feature type="transmembrane region" description="Helical" evidence="1">
    <location>
        <begin position="391"/>
        <end position="412"/>
    </location>
</feature>
<feature type="transmembrane region" description="Helical" evidence="1">
    <location>
        <begin position="186"/>
        <end position="207"/>
    </location>
</feature>
<evidence type="ECO:0000313" key="3">
    <source>
        <dbReference type="Proteomes" id="UP000325755"/>
    </source>
</evidence>
<feature type="transmembrane region" description="Helical" evidence="1">
    <location>
        <begin position="265"/>
        <end position="286"/>
    </location>
</feature>
<dbReference type="Proteomes" id="UP000325755">
    <property type="component" value="Chromosome"/>
</dbReference>
<organism evidence="2 3">
    <name type="scientific">Candidatus Methylospira mobilis</name>
    <dbReference type="NCBI Taxonomy" id="1808979"/>
    <lineage>
        <taxon>Bacteria</taxon>
        <taxon>Pseudomonadati</taxon>
        <taxon>Pseudomonadota</taxon>
        <taxon>Gammaproteobacteria</taxon>
        <taxon>Methylococcales</taxon>
        <taxon>Methylococcaceae</taxon>
        <taxon>Candidatus Methylospira</taxon>
    </lineage>
</organism>
<keyword evidence="1" id="KW-0812">Transmembrane</keyword>
<dbReference type="AlphaFoldDB" id="A0A5Q0BBU9"/>
<keyword evidence="1" id="KW-0472">Membrane</keyword>
<feature type="transmembrane region" description="Helical" evidence="1">
    <location>
        <begin position="95"/>
        <end position="113"/>
    </location>
</feature>
<name>A0A5Q0BBU9_9GAMM</name>